<evidence type="ECO:0000256" key="6">
    <source>
        <dbReference type="SAM" id="Phobius"/>
    </source>
</evidence>
<comment type="similarity">
    <text evidence="5">Belongs to the MIP/aquaporin (TC 1.A.8) family.</text>
</comment>
<evidence type="ECO:0000313" key="7">
    <source>
        <dbReference type="EMBL" id="KAF9663733.1"/>
    </source>
</evidence>
<dbReference type="GO" id="GO:0015267">
    <property type="term" value="F:channel activity"/>
    <property type="evidence" value="ECO:0007669"/>
    <property type="project" value="InterPro"/>
</dbReference>
<keyword evidence="2 5" id="KW-0812">Transmembrane</keyword>
<evidence type="ECO:0000256" key="4">
    <source>
        <dbReference type="ARBA" id="ARBA00023136"/>
    </source>
</evidence>
<feature type="transmembrane region" description="Helical" evidence="6">
    <location>
        <begin position="202"/>
        <end position="227"/>
    </location>
</feature>
<keyword evidence="4 6" id="KW-0472">Membrane</keyword>
<proteinExistence type="inferred from homology"/>
<dbReference type="PANTHER" id="PTHR45724:SF16">
    <property type="entry name" value="AQUAPORIN NIP2-1"/>
    <property type="match status" value="1"/>
</dbReference>
<feature type="transmembrane region" description="Helical" evidence="6">
    <location>
        <begin position="45"/>
        <end position="64"/>
    </location>
</feature>
<feature type="transmembrane region" description="Helical" evidence="6">
    <location>
        <begin position="273"/>
        <end position="292"/>
    </location>
</feature>
<dbReference type="OrthoDB" id="3222at2759"/>
<dbReference type="Pfam" id="PF00230">
    <property type="entry name" value="MIP"/>
    <property type="match status" value="2"/>
</dbReference>
<feature type="transmembrane region" description="Helical" evidence="6">
    <location>
        <begin position="312"/>
        <end position="333"/>
    </location>
</feature>
<keyword evidence="8" id="KW-1185">Reference proteome</keyword>
<dbReference type="GO" id="GO:0016020">
    <property type="term" value="C:membrane"/>
    <property type="evidence" value="ECO:0007669"/>
    <property type="project" value="UniProtKB-SubCell"/>
</dbReference>
<comment type="subcellular location">
    <subcellularLocation>
        <location evidence="1">Membrane</location>
        <topology evidence="1">Multi-pass membrane protein</topology>
    </subcellularLocation>
</comment>
<dbReference type="InterPro" id="IPR023271">
    <property type="entry name" value="Aquaporin-like"/>
</dbReference>
<comment type="caution">
    <text evidence="7">The sequence shown here is derived from an EMBL/GenBank/DDBJ whole genome shotgun (WGS) entry which is preliminary data.</text>
</comment>
<evidence type="ECO:0000256" key="1">
    <source>
        <dbReference type="ARBA" id="ARBA00004141"/>
    </source>
</evidence>
<name>A0A835J560_9ROSI</name>
<reference evidence="7 8" key="1">
    <citation type="submission" date="2020-10" db="EMBL/GenBank/DDBJ databases">
        <title>Plant Genome Project.</title>
        <authorList>
            <person name="Zhang R.-G."/>
        </authorList>
    </citation>
    <scope>NUCLEOTIDE SEQUENCE [LARGE SCALE GENOMIC DNA]</scope>
    <source>
        <strain evidence="7">FAFU-HL-1</strain>
        <tissue evidence="7">Leaf</tissue>
    </source>
</reference>
<dbReference type="PRINTS" id="PR00783">
    <property type="entry name" value="MINTRINSICP"/>
</dbReference>
<feature type="transmembrane region" description="Helical" evidence="6">
    <location>
        <begin position="239"/>
        <end position="261"/>
    </location>
</feature>
<feature type="transmembrane region" description="Helical" evidence="6">
    <location>
        <begin position="76"/>
        <end position="94"/>
    </location>
</feature>
<evidence type="ECO:0000256" key="2">
    <source>
        <dbReference type="ARBA" id="ARBA00022692"/>
    </source>
</evidence>
<evidence type="ECO:0000256" key="5">
    <source>
        <dbReference type="RuleBase" id="RU000477"/>
    </source>
</evidence>
<evidence type="ECO:0000256" key="3">
    <source>
        <dbReference type="ARBA" id="ARBA00022989"/>
    </source>
</evidence>
<dbReference type="Proteomes" id="UP000657918">
    <property type="component" value="Unassembled WGS sequence"/>
</dbReference>
<accession>A0A835J560</accession>
<evidence type="ECO:0000313" key="8">
    <source>
        <dbReference type="Proteomes" id="UP000657918"/>
    </source>
</evidence>
<dbReference type="AlphaFoldDB" id="A0A835J560"/>
<keyword evidence="3 6" id="KW-1133">Transmembrane helix</keyword>
<keyword evidence="5" id="KW-0813">Transport</keyword>
<dbReference type="InterPro" id="IPR000425">
    <property type="entry name" value="MIP"/>
</dbReference>
<dbReference type="EMBL" id="JADGMS010000017">
    <property type="protein sequence ID" value="KAF9663733.1"/>
    <property type="molecule type" value="Genomic_DNA"/>
</dbReference>
<gene>
    <name evidence="7" type="ORF">SADUNF_Sadunf17G0082800</name>
</gene>
<organism evidence="7 8">
    <name type="scientific">Salix dunnii</name>
    <dbReference type="NCBI Taxonomy" id="1413687"/>
    <lineage>
        <taxon>Eukaryota</taxon>
        <taxon>Viridiplantae</taxon>
        <taxon>Streptophyta</taxon>
        <taxon>Embryophyta</taxon>
        <taxon>Tracheophyta</taxon>
        <taxon>Spermatophyta</taxon>
        <taxon>Magnoliopsida</taxon>
        <taxon>eudicotyledons</taxon>
        <taxon>Gunneridae</taxon>
        <taxon>Pentapetalae</taxon>
        <taxon>rosids</taxon>
        <taxon>fabids</taxon>
        <taxon>Malpighiales</taxon>
        <taxon>Salicaceae</taxon>
        <taxon>Saliceae</taxon>
        <taxon>Salix</taxon>
    </lineage>
</organism>
<dbReference type="PANTHER" id="PTHR45724">
    <property type="entry name" value="AQUAPORIN NIP2-1"/>
    <property type="match status" value="1"/>
</dbReference>
<dbReference type="InterPro" id="IPR034294">
    <property type="entry name" value="Aquaporin_transptr"/>
</dbReference>
<dbReference type="SUPFAM" id="SSF81338">
    <property type="entry name" value="Aquaporin-like"/>
    <property type="match status" value="2"/>
</dbReference>
<dbReference type="Gene3D" id="1.20.1080.10">
    <property type="entry name" value="Glycerol uptake facilitator protein"/>
    <property type="match status" value="2"/>
</dbReference>
<feature type="transmembrane region" description="Helical" evidence="6">
    <location>
        <begin position="129"/>
        <end position="149"/>
    </location>
</feature>
<sequence>MATADQEMDHPEENSKFQLVKLFQERYPSGFLRKVRNPSGFLRKVVAELIATYLLIFVTCGAAAISDSDEHKISKLGASVAGGLIVTVMIYAVGHISGAHMNPAVTTAFAAVLDFPWKQVPYCNASSILMFRVFVYFNLLYLICFGGLFRRSVSEVHGKYSMLRSVSEVFYLQPDSSSSSHKLEVSGSMAERFEWQHDKRRVPFYVAAQLTGAISASFTLKVLLYPIKHVGTTSPSGTAVQALIMEIVVTFSMMFITSAVATDTKAVGELAGIAVGSAVCITSILAGPISGGSMNPARTLGPAIASQYFKGLWVYLLGPVTGTLLGAWSYNLIRMTDKPVQAISPPFPFKIRRTRAVDKQAPKKGPLDAS</sequence>
<protein>
    <submittedName>
        <fullName evidence="7">Uncharacterized protein</fullName>
    </submittedName>
</protein>